<evidence type="ECO:0000256" key="1">
    <source>
        <dbReference type="SAM" id="MobiDB-lite"/>
    </source>
</evidence>
<sequence>MTEPLQVGQFAIVDHEPVDRGPNAGVFHGRGPADDRVELFIVAEGTTPAGEAFAGHVVSAMGQALTALDMSLTGILRRLFAEAERAVADWNRKSIAQHRVALGVSCLVRRGGQVVLGQAGPAAAVAVHGGRAELLRPEPPFDQPIGSGKGPGPLLRRLPFEAGDRVVLLSTPALAEVEEEVLRGIAGLPLEEVLPDLYRRVQHLRHQTVLLAALPGTVSKAGGAPAEESAPAGGAVIDATGGGAGAPREERLYQPSLFVDEEHEEAVLEARHELERVTPRRLPVAAPAADAAAEEVTLPLAAGERRSALMRVVAESRERAERARAALGGAEGTAALRPTWGAAAASAGSPPPPPAPRKNPRAQSFTRSLAPAEGPKPGPSTETLDLPLVDELAAERRARPSGETPSAAAVTRETGLAPGSGALVRVRSSMGGRWRGSGTLDRPRLGNYQLPPTWAVIMAGLAVLLLLVGIVTVPSMLKGDPGAEYSNLLNGAAQKLAIARVVDDPAARRTALVEAQALLLKARELQGSDPQAETLFNEVAGALNEMDRVVQPASVEVVTSLDRFGERPVAPSRMAAGPDHVYLLDAATPQVIAVALADGSAKSIYAEDAAAKRGRPVAIAHLDANDRGAPALLIVDHQNRLWAWENDALTALAFNAPEGLVVTDIAVRGRDLYVLDAAHKVVYRYAQERDGFPNPPAKALETADLANARRLFVDAEILTADADGTLHRFIGGGVALTLSQAGIDRKLVAAETPQALSAAEVAVLDPANSRVVVLLRDGAFDRQYRHPDFAGARAFTVRGGTAYILSGGALRRITW</sequence>
<name>A0ABX6C2S8_9CHLR</name>
<proteinExistence type="predicted"/>
<evidence type="ECO:0008006" key="4">
    <source>
        <dbReference type="Google" id="ProtNLM"/>
    </source>
</evidence>
<dbReference type="RefSeq" id="WP_158067523.1">
    <property type="nucleotide sequence ID" value="NZ_CP042829.1"/>
</dbReference>
<evidence type="ECO:0000313" key="2">
    <source>
        <dbReference type="EMBL" id="QFG03568.1"/>
    </source>
</evidence>
<dbReference type="EMBL" id="CP042829">
    <property type="protein sequence ID" value="QFG03568.1"/>
    <property type="molecule type" value="Genomic_DNA"/>
</dbReference>
<keyword evidence="3" id="KW-1185">Reference proteome</keyword>
<dbReference type="Proteomes" id="UP000326331">
    <property type="component" value="Chromosome"/>
</dbReference>
<organism evidence="2 3">
    <name type="scientific">Tepidiforma bonchosmolovskayae</name>
    <dbReference type="NCBI Taxonomy" id="2601677"/>
    <lineage>
        <taxon>Bacteria</taxon>
        <taxon>Bacillati</taxon>
        <taxon>Chloroflexota</taxon>
        <taxon>Tepidiformia</taxon>
        <taxon>Tepidiformales</taxon>
        <taxon>Tepidiformaceae</taxon>
        <taxon>Tepidiforma</taxon>
    </lineage>
</organism>
<protein>
    <recommendedName>
        <fullName evidence="4">PPM-type phosphatase domain-containing protein</fullName>
    </recommendedName>
</protein>
<feature type="region of interest" description="Disordered" evidence="1">
    <location>
        <begin position="342"/>
        <end position="415"/>
    </location>
</feature>
<evidence type="ECO:0000313" key="3">
    <source>
        <dbReference type="Proteomes" id="UP000326331"/>
    </source>
</evidence>
<reference evidence="2 3" key="1">
    <citation type="submission" date="2019-10" db="EMBL/GenBank/DDBJ databases">
        <title>Thermopilla bonchosmolovskayae gen. nov., sp. nov., a moderately thermophilic Chloroflexi bacterium from a Chukotka hot spring (Arctic, Russia), representing a novel classis Thermopillaia, which include previously uncultivated lineage OLB14.</title>
        <authorList>
            <person name="Kochetkova T.V."/>
            <person name="Zayulina K.S."/>
            <person name="Zhigarkov V.S."/>
            <person name="Minaev N.V."/>
            <person name="Novikov A."/>
            <person name="Toshchakov S.V."/>
            <person name="Elcheninov A.G."/>
            <person name="Kublanov I.V."/>
        </authorList>
    </citation>
    <scope>NUCLEOTIDE SEQUENCE [LARGE SCALE GENOMIC DNA]</scope>
    <source>
        <strain evidence="2 3">3753O</strain>
    </source>
</reference>
<accession>A0ABX6C2S8</accession>
<gene>
    <name evidence="2" type="ORF">Tbon_09740</name>
</gene>